<feature type="region of interest" description="Disordered" evidence="1">
    <location>
        <begin position="1"/>
        <end position="41"/>
    </location>
</feature>
<dbReference type="GO" id="GO:0032981">
    <property type="term" value="P:mitochondrial respiratory chain complex I assembly"/>
    <property type="evidence" value="ECO:0007669"/>
    <property type="project" value="InterPro"/>
</dbReference>
<dbReference type="Pfam" id="PF06784">
    <property type="entry name" value="UPF0240"/>
    <property type="match status" value="1"/>
</dbReference>
<sequence length="200" mass="22523">MGMVTSRIHRAAGRFNAENRAERVLAKSKPEAAPRHPSTEKYLQELSNDNETKESLVKKDMQLDGFLKDVYVRSHDPPPIKNPKFGKPSEKDRLPQFRGTVEETELGYTEPVLVPQGKLTLKQVMQLVADFKTDPQKNDVAAIVEKYRIPSNTADNILTYFGALNVLINDSKDQKEKVLQKQVPKPTTTIVEIGEGIPKK</sequence>
<dbReference type="PANTHER" id="PTHR13338">
    <property type="entry name" value="UPF0240 PROTEIN"/>
    <property type="match status" value="1"/>
</dbReference>
<accession>A0A0K8SR67</accession>
<dbReference type="AlphaFoldDB" id="A0A0K8SR67"/>
<evidence type="ECO:0000256" key="1">
    <source>
        <dbReference type="SAM" id="MobiDB-lite"/>
    </source>
</evidence>
<protein>
    <recommendedName>
        <fullName evidence="3">Protein NDUFAF4</fullName>
    </recommendedName>
</protein>
<reference evidence="2" key="1">
    <citation type="submission" date="2014-09" db="EMBL/GenBank/DDBJ databases">
        <authorList>
            <person name="Magalhaes I.L.F."/>
            <person name="Oliveira U."/>
            <person name="Santos F.R."/>
            <person name="Vidigal T.H.D.A."/>
            <person name="Brescovit A.D."/>
            <person name="Santos A.J."/>
        </authorList>
    </citation>
    <scope>NUCLEOTIDE SEQUENCE</scope>
</reference>
<organism evidence="2">
    <name type="scientific">Lygus hesperus</name>
    <name type="common">Western plant bug</name>
    <dbReference type="NCBI Taxonomy" id="30085"/>
    <lineage>
        <taxon>Eukaryota</taxon>
        <taxon>Metazoa</taxon>
        <taxon>Ecdysozoa</taxon>
        <taxon>Arthropoda</taxon>
        <taxon>Hexapoda</taxon>
        <taxon>Insecta</taxon>
        <taxon>Pterygota</taxon>
        <taxon>Neoptera</taxon>
        <taxon>Paraneoptera</taxon>
        <taxon>Hemiptera</taxon>
        <taxon>Heteroptera</taxon>
        <taxon>Panheteroptera</taxon>
        <taxon>Cimicomorpha</taxon>
        <taxon>Miridae</taxon>
        <taxon>Mirini</taxon>
        <taxon>Lygus</taxon>
    </lineage>
</organism>
<dbReference type="InterPro" id="IPR009622">
    <property type="entry name" value="NDUFAF4"/>
</dbReference>
<feature type="compositionally biased region" description="Basic and acidic residues" evidence="1">
    <location>
        <begin position="17"/>
        <end position="41"/>
    </location>
</feature>
<evidence type="ECO:0000313" key="2">
    <source>
        <dbReference type="EMBL" id="JAG55619.1"/>
    </source>
</evidence>
<evidence type="ECO:0008006" key="3">
    <source>
        <dbReference type="Google" id="ProtNLM"/>
    </source>
</evidence>
<dbReference type="GO" id="GO:0005739">
    <property type="term" value="C:mitochondrion"/>
    <property type="evidence" value="ECO:0007669"/>
    <property type="project" value="TreeGrafter"/>
</dbReference>
<dbReference type="EMBL" id="GBRD01010205">
    <property type="protein sequence ID" value="JAG55619.1"/>
    <property type="molecule type" value="Transcribed_RNA"/>
</dbReference>
<proteinExistence type="predicted"/>
<dbReference type="PANTHER" id="PTHR13338:SF4">
    <property type="entry name" value="NADH DEHYDROGENASE [UBIQUINONE] 1 ALPHA SUBCOMPLEX ASSEMBLY FACTOR 4"/>
    <property type="match status" value="1"/>
</dbReference>
<name>A0A0K8SR67_LYGHE</name>